<accession>A0A0A0BEZ8</accession>
<proteinExistence type="predicted"/>
<evidence type="ECO:0000313" key="4">
    <source>
        <dbReference type="Proteomes" id="UP000029999"/>
    </source>
</evidence>
<sequence length="79" mass="9175">MTLDALTTLFAWMTVINIGLLLFSTLMLTVFKSFVIRIHHRLTGLEANKLEPAYFYYLALYKILIIVFNLVPYLVLTFS</sequence>
<dbReference type="InterPro" id="IPR049220">
    <property type="entry name" value="DUF6868"/>
</dbReference>
<dbReference type="EMBL" id="JRQD01000002">
    <property type="protein sequence ID" value="KGM07103.1"/>
    <property type="molecule type" value="Genomic_DNA"/>
</dbReference>
<dbReference type="Proteomes" id="UP000029999">
    <property type="component" value="Unassembled WGS sequence"/>
</dbReference>
<gene>
    <name evidence="3" type="ORF">LP43_0711</name>
</gene>
<keyword evidence="1" id="KW-0812">Transmembrane</keyword>
<protein>
    <recommendedName>
        <fullName evidence="2">DUF6868 domain-containing protein</fullName>
    </recommendedName>
</protein>
<dbReference type="AlphaFoldDB" id="A0A0A0BEZ8"/>
<dbReference type="STRING" id="392484.LP43_0711"/>
<keyword evidence="1" id="KW-1133">Transmembrane helix</keyword>
<name>A0A0A0BEZ8_9GAMM</name>
<feature type="transmembrane region" description="Helical" evidence="1">
    <location>
        <begin position="12"/>
        <end position="34"/>
    </location>
</feature>
<evidence type="ECO:0000313" key="3">
    <source>
        <dbReference type="EMBL" id="KGM07103.1"/>
    </source>
</evidence>
<organism evidence="3 4">
    <name type="scientific">Methylophaga thiooxydans</name>
    <dbReference type="NCBI Taxonomy" id="392484"/>
    <lineage>
        <taxon>Bacteria</taxon>
        <taxon>Pseudomonadati</taxon>
        <taxon>Pseudomonadota</taxon>
        <taxon>Gammaproteobacteria</taxon>
        <taxon>Thiotrichales</taxon>
        <taxon>Piscirickettsiaceae</taxon>
        <taxon>Methylophaga</taxon>
    </lineage>
</organism>
<keyword evidence="1" id="KW-0472">Membrane</keyword>
<reference evidence="3 4" key="1">
    <citation type="submission" date="2014-09" db="EMBL/GenBank/DDBJ databases">
        <authorList>
            <person name="Grob C."/>
            <person name="Taubert M."/>
            <person name="Howat A.M."/>
            <person name="Burns O.J."/>
            <person name="Dixon J.L."/>
            <person name="Chen Y."/>
            <person name="Murrell J.C."/>
        </authorList>
    </citation>
    <scope>NUCLEOTIDE SEQUENCE [LARGE SCALE GENOMIC DNA]</scope>
    <source>
        <strain evidence="3">L4</strain>
    </source>
</reference>
<evidence type="ECO:0000256" key="1">
    <source>
        <dbReference type="SAM" id="Phobius"/>
    </source>
</evidence>
<comment type="caution">
    <text evidence="3">The sequence shown here is derived from an EMBL/GenBank/DDBJ whole genome shotgun (WGS) entry which is preliminary data.</text>
</comment>
<feature type="transmembrane region" description="Helical" evidence="1">
    <location>
        <begin position="54"/>
        <end position="76"/>
    </location>
</feature>
<feature type="domain" description="DUF6868" evidence="2">
    <location>
        <begin position="1"/>
        <end position="78"/>
    </location>
</feature>
<dbReference type="RefSeq" id="WP_036312170.1">
    <property type="nucleotide sequence ID" value="NZ_JRQD01000002.1"/>
</dbReference>
<evidence type="ECO:0000259" key="2">
    <source>
        <dbReference type="Pfam" id="PF21742"/>
    </source>
</evidence>
<dbReference type="Pfam" id="PF21742">
    <property type="entry name" value="DUF6868"/>
    <property type="match status" value="1"/>
</dbReference>